<feature type="compositionally biased region" description="Polar residues" evidence="1">
    <location>
        <begin position="7"/>
        <end position="16"/>
    </location>
</feature>
<keyword evidence="3" id="KW-1185">Reference proteome</keyword>
<dbReference type="InParanoid" id="E3L149"/>
<gene>
    <name evidence="2" type="ORF">PGTG_16349</name>
</gene>
<accession>E3L149</accession>
<dbReference type="HOGENOM" id="CLU_1556040_0_0_1"/>
<protein>
    <submittedName>
        <fullName evidence="2">Uncharacterized protein</fullName>
    </submittedName>
</protein>
<dbReference type="Proteomes" id="UP000008783">
    <property type="component" value="Unassembled WGS sequence"/>
</dbReference>
<dbReference type="GeneID" id="10530217"/>
<dbReference type="eggNOG" id="ENOG502SMER">
    <property type="taxonomic scope" value="Eukaryota"/>
</dbReference>
<dbReference type="RefSeq" id="XP_003334742.1">
    <property type="nucleotide sequence ID" value="XM_003334694.1"/>
</dbReference>
<dbReference type="AlphaFoldDB" id="E3L149"/>
<dbReference type="EMBL" id="DS178331">
    <property type="protein sequence ID" value="EFP90323.1"/>
    <property type="molecule type" value="Genomic_DNA"/>
</dbReference>
<dbReference type="STRING" id="418459.E3L149"/>
<reference key="1">
    <citation type="submission" date="2007-01" db="EMBL/GenBank/DDBJ databases">
        <title>The Genome Sequence of Puccinia graminis f. sp. tritici Strain CRL 75-36-700-3.</title>
        <authorList>
            <consortium name="The Broad Institute Genome Sequencing Platform"/>
            <person name="Birren B."/>
            <person name="Lander E."/>
            <person name="Galagan J."/>
            <person name="Nusbaum C."/>
            <person name="Devon K."/>
            <person name="Cuomo C."/>
            <person name="Jaffe D."/>
            <person name="Butler J."/>
            <person name="Alvarez P."/>
            <person name="Gnerre S."/>
            <person name="Grabherr M."/>
            <person name="Mauceli E."/>
            <person name="Brockman W."/>
            <person name="Young S."/>
            <person name="LaButti K."/>
            <person name="Sykes S."/>
            <person name="DeCaprio D."/>
            <person name="Crawford M."/>
            <person name="Koehrsen M."/>
            <person name="Engels R."/>
            <person name="Montgomery P."/>
            <person name="Pearson M."/>
            <person name="Howarth C."/>
            <person name="Larson L."/>
            <person name="White J."/>
            <person name="Zeng Q."/>
            <person name="Kodira C."/>
            <person name="Yandava C."/>
            <person name="Alvarado L."/>
            <person name="O'Leary S."/>
            <person name="Szabo L."/>
            <person name="Dean R."/>
            <person name="Schein J."/>
        </authorList>
    </citation>
    <scope>NUCLEOTIDE SEQUENCE</scope>
    <source>
        <strain>CRL 75-36-700-3</strain>
    </source>
</reference>
<dbReference type="KEGG" id="pgr:PGTG_16349"/>
<dbReference type="PANTHER" id="PTHR33096">
    <property type="entry name" value="CXC2 DOMAIN-CONTAINING PROTEIN"/>
    <property type="match status" value="1"/>
</dbReference>
<dbReference type="PANTHER" id="PTHR33096:SF1">
    <property type="entry name" value="CXC1-LIKE CYSTEINE CLUSTER ASSOCIATED WITH KDZ TRANSPOSASES DOMAIN-CONTAINING PROTEIN"/>
    <property type="match status" value="1"/>
</dbReference>
<dbReference type="InterPro" id="IPR040521">
    <property type="entry name" value="KDZ"/>
</dbReference>
<feature type="region of interest" description="Disordered" evidence="1">
    <location>
        <begin position="1"/>
        <end position="34"/>
    </location>
</feature>
<reference evidence="3" key="2">
    <citation type="journal article" date="2011" name="Proc. Natl. Acad. Sci. U.S.A.">
        <title>Obligate biotrophy features unraveled by the genomic analysis of rust fungi.</title>
        <authorList>
            <person name="Duplessis S."/>
            <person name="Cuomo C.A."/>
            <person name="Lin Y.-C."/>
            <person name="Aerts A."/>
            <person name="Tisserant E."/>
            <person name="Veneault-Fourrey C."/>
            <person name="Joly D.L."/>
            <person name="Hacquard S."/>
            <person name="Amselem J."/>
            <person name="Cantarel B.L."/>
            <person name="Chiu R."/>
            <person name="Coutinho P.M."/>
            <person name="Feau N."/>
            <person name="Field M."/>
            <person name="Frey P."/>
            <person name="Gelhaye E."/>
            <person name="Goldberg J."/>
            <person name="Grabherr M.G."/>
            <person name="Kodira C.D."/>
            <person name="Kohler A."/>
            <person name="Kuees U."/>
            <person name="Lindquist E.A."/>
            <person name="Lucas S.M."/>
            <person name="Mago R."/>
            <person name="Mauceli E."/>
            <person name="Morin E."/>
            <person name="Murat C."/>
            <person name="Pangilinan J.L."/>
            <person name="Park R."/>
            <person name="Pearson M."/>
            <person name="Quesneville H."/>
            <person name="Rouhier N."/>
            <person name="Sakthikumar S."/>
            <person name="Salamov A.A."/>
            <person name="Schmutz J."/>
            <person name="Selles B."/>
            <person name="Shapiro H."/>
            <person name="Tanguay P."/>
            <person name="Tuskan G.A."/>
            <person name="Henrissat B."/>
            <person name="Van de Peer Y."/>
            <person name="Rouze P."/>
            <person name="Ellis J.G."/>
            <person name="Dodds P.N."/>
            <person name="Schein J.E."/>
            <person name="Zhong S."/>
            <person name="Hamelin R.C."/>
            <person name="Grigoriev I.V."/>
            <person name="Szabo L.J."/>
            <person name="Martin F."/>
        </authorList>
    </citation>
    <scope>NUCLEOTIDE SEQUENCE [LARGE SCALE GENOMIC DNA]</scope>
    <source>
        <strain evidence="3">CRL 75-36-700-3 / race SCCL</strain>
    </source>
</reference>
<name>E3L149_PUCGT</name>
<proteinExistence type="predicted"/>
<evidence type="ECO:0000256" key="1">
    <source>
        <dbReference type="SAM" id="MobiDB-lite"/>
    </source>
</evidence>
<feature type="compositionally biased region" description="Polar residues" evidence="1">
    <location>
        <begin position="24"/>
        <end position="34"/>
    </location>
</feature>
<evidence type="ECO:0000313" key="2">
    <source>
        <dbReference type="EMBL" id="EFP90323.1"/>
    </source>
</evidence>
<evidence type="ECO:0000313" key="3">
    <source>
        <dbReference type="Proteomes" id="UP000008783"/>
    </source>
</evidence>
<dbReference type="Pfam" id="PF18758">
    <property type="entry name" value="KDZ"/>
    <property type="match status" value="1"/>
</dbReference>
<dbReference type="OrthoDB" id="2506007at2759"/>
<dbReference type="VEuPathDB" id="FungiDB:PGTG_16349"/>
<organism evidence="2 3">
    <name type="scientific">Puccinia graminis f. sp. tritici (strain CRL 75-36-700-3 / race SCCL)</name>
    <name type="common">Black stem rust fungus</name>
    <dbReference type="NCBI Taxonomy" id="418459"/>
    <lineage>
        <taxon>Eukaryota</taxon>
        <taxon>Fungi</taxon>
        <taxon>Dikarya</taxon>
        <taxon>Basidiomycota</taxon>
        <taxon>Pucciniomycotina</taxon>
        <taxon>Pucciniomycetes</taxon>
        <taxon>Pucciniales</taxon>
        <taxon>Pucciniaceae</taxon>
        <taxon>Puccinia</taxon>
    </lineage>
</organism>
<sequence>MEESLARLQQPTQTMEGSDRCTEQHTAANDTRNGSTWKHCDDTGLFGMACRHDQMIRMINIVKSGEKSYFPLTMINHMVQVTKEDHGARKKLAFLYDIGCNIEKGIIRRQMQLEAMENDTELQMRKQVEELVMLDDQLRATQKWLNSEEPGAGIVRKLRPCRWNKVLIIYVC</sequence>